<keyword evidence="4 9" id="KW-0808">Transferase</keyword>
<dbReference type="InterPro" id="IPR004655">
    <property type="entry name" value="FabH"/>
</dbReference>
<keyword evidence="8 9" id="KW-0012">Acyltransferase</keyword>
<evidence type="ECO:0000256" key="8">
    <source>
        <dbReference type="ARBA" id="ARBA00023315"/>
    </source>
</evidence>
<comment type="function">
    <text evidence="9">Catalyzes the condensation reaction of fatty acid synthesis by the addition to an acyl acceptor of two carbons from malonyl-ACP. Catalyzes the first condensation reaction which initiates fatty acid synthesis and may therefore play a role in governing the total rate of fatty acid production. Possesses both acetoacetyl-ACP synthase and acetyl transacylase activities. Its substrate specificity determines the biosynthesis of branched-chain and/or straight-chain of fatty acids.</text>
</comment>
<feature type="domain" description="Beta-ketoacyl-[acyl-carrier-protein] synthase III C-terminal" evidence="10">
    <location>
        <begin position="242"/>
        <end position="331"/>
    </location>
</feature>
<dbReference type="SUPFAM" id="SSF53901">
    <property type="entry name" value="Thiolase-like"/>
    <property type="match status" value="1"/>
</dbReference>
<feature type="active site" evidence="9">
    <location>
        <position position="122"/>
    </location>
</feature>
<feature type="region of interest" description="ACP-binding" evidence="9">
    <location>
        <begin position="259"/>
        <end position="263"/>
    </location>
</feature>
<dbReference type="EMBL" id="CP104213">
    <property type="protein sequence ID" value="UWX65215.1"/>
    <property type="molecule type" value="Genomic_DNA"/>
</dbReference>
<evidence type="ECO:0000256" key="5">
    <source>
        <dbReference type="ARBA" id="ARBA00022832"/>
    </source>
</evidence>
<comment type="domain">
    <text evidence="9">The last Arg residue of the ACP-binding site is essential for the weak association between ACP/AcpP and FabH.</text>
</comment>
<feature type="active site" evidence="9">
    <location>
        <position position="288"/>
    </location>
</feature>
<evidence type="ECO:0000256" key="6">
    <source>
        <dbReference type="ARBA" id="ARBA00023098"/>
    </source>
</evidence>
<dbReference type="InterPro" id="IPR016039">
    <property type="entry name" value="Thiolase-like"/>
</dbReference>
<accession>A0ABY5YK75</accession>
<reference evidence="12" key="1">
    <citation type="submission" date="2022-09" db="EMBL/GenBank/DDBJ databases">
        <title>genome sequence of Deinococcus rubellus.</title>
        <authorList>
            <person name="Srinivasan S."/>
        </authorList>
    </citation>
    <scope>NUCLEOTIDE SEQUENCE</scope>
    <source>
        <strain evidence="12">Ant6</strain>
    </source>
</reference>
<keyword evidence="9" id="KW-0511">Multifunctional enzyme</keyword>
<gene>
    <name evidence="9" type="primary">fabH</name>
    <name evidence="12" type="ORF">N0D28_06055</name>
</gene>
<keyword evidence="13" id="KW-1185">Reference proteome</keyword>
<dbReference type="CDD" id="cd00830">
    <property type="entry name" value="KAS_III"/>
    <property type="match status" value="1"/>
</dbReference>
<dbReference type="InterPro" id="IPR013751">
    <property type="entry name" value="ACP_syn_III_N"/>
</dbReference>
<dbReference type="NCBIfam" id="TIGR00747">
    <property type="entry name" value="fabH"/>
    <property type="match status" value="1"/>
</dbReference>
<dbReference type="PANTHER" id="PTHR34069">
    <property type="entry name" value="3-OXOACYL-[ACYL-CARRIER-PROTEIN] SYNTHASE 3"/>
    <property type="match status" value="1"/>
</dbReference>
<evidence type="ECO:0000256" key="7">
    <source>
        <dbReference type="ARBA" id="ARBA00023160"/>
    </source>
</evidence>
<dbReference type="InterPro" id="IPR013747">
    <property type="entry name" value="ACP_syn_III_C"/>
</dbReference>
<evidence type="ECO:0000313" key="12">
    <source>
        <dbReference type="EMBL" id="UWX65215.1"/>
    </source>
</evidence>
<evidence type="ECO:0000256" key="3">
    <source>
        <dbReference type="ARBA" id="ARBA00022516"/>
    </source>
</evidence>
<proteinExistence type="inferred from homology"/>
<evidence type="ECO:0000256" key="4">
    <source>
        <dbReference type="ARBA" id="ARBA00022679"/>
    </source>
</evidence>
<protein>
    <recommendedName>
        <fullName evidence="9">Beta-ketoacyl-[acyl-carrier-protein] synthase III</fullName>
        <shortName evidence="9">Beta-ketoacyl-ACP synthase III</shortName>
        <shortName evidence="9">KAS III</shortName>
        <ecNumber evidence="9">2.3.1.180</ecNumber>
    </recommendedName>
    <alternativeName>
        <fullName evidence="9">3-oxoacyl-[acyl-carrier-protein] synthase 3</fullName>
    </alternativeName>
    <alternativeName>
        <fullName evidence="9">3-oxoacyl-[acyl-carrier-protein] synthase III</fullName>
    </alternativeName>
</protein>
<name>A0ABY5YK75_9DEIO</name>
<evidence type="ECO:0000259" key="10">
    <source>
        <dbReference type="Pfam" id="PF08541"/>
    </source>
</evidence>
<organism evidence="12 13">
    <name type="scientific">Deinococcus rubellus</name>
    <dbReference type="NCBI Taxonomy" id="1889240"/>
    <lineage>
        <taxon>Bacteria</taxon>
        <taxon>Thermotogati</taxon>
        <taxon>Deinococcota</taxon>
        <taxon>Deinococci</taxon>
        <taxon>Deinococcales</taxon>
        <taxon>Deinococcaceae</taxon>
        <taxon>Deinococcus</taxon>
    </lineage>
</organism>
<dbReference type="Proteomes" id="UP001060261">
    <property type="component" value="Chromosome"/>
</dbReference>
<evidence type="ECO:0000256" key="2">
    <source>
        <dbReference type="ARBA" id="ARBA00022490"/>
    </source>
</evidence>
<dbReference type="RefSeq" id="WP_260561471.1">
    <property type="nucleotide sequence ID" value="NZ_BAABEC010000192.1"/>
</dbReference>
<keyword evidence="3 9" id="KW-0444">Lipid biosynthesis</keyword>
<dbReference type="Pfam" id="PF08545">
    <property type="entry name" value="ACP_syn_III"/>
    <property type="match status" value="1"/>
</dbReference>
<dbReference type="NCBIfam" id="NF006829">
    <property type="entry name" value="PRK09352.1"/>
    <property type="match status" value="1"/>
</dbReference>
<comment type="catalytic activity">
    <reaction evidence="9">
        <text>malonyl-[ACP] + acetyl-CoA + H(+) = 3-oxobutanoyl-[ACP] + CO2 + CoA</text>
        <dbReference type="Rhea" id="RHEA:12080"/>
        <dbReference type="Rhea" id="RHEA-COMP:9623"/>
        <dbReference type="Rhea" id="RHEA-COMP:9625"/>
        <dbReference type="ChEBI" id="CHEBI:15378"/>
        <dbReference type="ChEBI" id="CHEBI:16526"/>
        <dbReference type="ChEBI" id="CHEBI:57287"/>
        <dbReference type="ChEBI" id="CHEBI:57288"/>
        <dbReference type="ChEBI" id="CHEBI:78449"/>
        <dbReference type="ChEBI" id="CHEBI:78450"/>
        <dbReference type="EC" id="2.3.1.180"/>
    </reaction>
</comment>
<comment type="similarity">
    <text evidence="1 9">Belongs to the thiolase-like superfamily. FabH family.</text>
</comment>
<comment type="subunit">
    <text evidence="9">Homodimer.</text>
</comment>
<keyword evidence="6 9" id="KW-0443">Lipid metabolism</keyword>
<sequence>MSQPAAPRSTPPIGITAVGAYAPDKIVTNEDFAARLDTNDEWIVSHTGIRERRFVSEGEYSSVLGVRAVQNLLERFPDALEGVDAVVCATATPDALFPSTAALIAGQLGLRGAAAFDVSAACSGFVYGCSVAHGLILAGAATKVLMIGADTLSRVVDQDDRGTAILFGDGAGAVVIGEVPPGYGFESFVLGADGSGADSLYIRCMATQLPSGLQMGEFTGMNGREVFKFAVRVMVDSGKAAMHKAGLSASDVDWLIPHQANIRIIQPACDRLGIPLSKTVVNLERYGNTSAGSVPLALAEAVQDGRIKDGQQVLMVAFGGGLSWGAGTFKWYDSTKHQAARSVPAEVTA</sequence>
<dbReference type="HAMAP" id="MF_01815">
    <property type="entry name" value="FabH"/>
    <property type="match status" value="1"/>
</dbReference>
<dbReference type="Pfam" id="PF08541">
    <property type="entry name" value="ACP_syn_III_C"/>
    <property type="match status" value="1"/>
</dbReference>
<feature type="active site" evidence="9">
    <location>
        <position position="258"/>
    </location>
</feature>
<comment type="pathway">
    <text evidence="9">Lipid metabolism; fatty acid biosynthesis.</text>
</comment>
<keyword evidence="5 9" id="KW-0276">Fatty acid metabolism</keyword>
<keyword evidence="7 9" id="KW-0275">Fatty acid biosynthesis</keyword>
<keyword evidence="2 9" id="KW-0963">Cytoplasm</keyword>
<evidence type="ECO:0000256" key="9">
    <source>
        <dbReference type="HAMAP-Rule" id="MF_01815"/>
    </source>
</evidence>
<dbReference type="PANTHER" id="PTHR34069:SF2">
    <property type="entry name" value="BETA-KETOACYL-[ACYL-CARRIER-PROTEIN] SYNTHASE III"/>
    <property type="match status" value="1"/>
</dbReference>
<comment type="subcellular location">
    <subcellularLocation>
        <location evidence="9">Cytoplasm</location>
    </subcellularLocation>
</comment>
<dbReference type="Gene3D" id="3.40.47.10">
    <property type="match status" value="1"/>
</dbReference>
<evidence type="ECO:0000259" key="11">
    <source>
        <dbReference type="Pfam" id="PF08545"/>
    </source>
</evidence>
<evidence type="ECO:0000313" key="13">
    <source>
        <dbReference type="Proteomes" id="UP001060261"/>
    </source>
</evidence>
<dbReference type="EC" id="2.3.1.180" evidence="9"/>
<feature type="domain" description="Beta-ketoacyl-[acyl-carrier-protein] synthase III N-terminal" evidence="11">
    <location>
        <begin position="116"/>
        <end position="194"/>
    </location>
</feature>
<evidence type="ECO:0000256" key="1">
    <source>
        <dbReference type="ARBA" id="ARBA00008642"/>
    </source>
</evidence>